<dbReference type="EMBL" id="JANBPK010001096">
    <property type="protein sequence ID" value="KAJ2925940.1"/>
    <property type="molecule type" value="Genomic_DNA"/>
</dbReference>
<feature type="compositionally biased region" description="Low complexity" evidence="2">
    <location>
        <begin position="327"/>
        <end position="338"/>
    </location>
</feature>
<protein>
    <submittedName>
        <fullName evidence="3">Uncharacterized protein</fullName>
    </submittedName>
</protein>
<name>A0A9W8MBI1_9AGAR</name>
<feature type="region of interest" description="Disordered" evidence="2">
    <location>
        <begin position="307"/>
        <end position="338"/>
    </location>
</feature>
<gene>
    <name evidence="3" type="ORF">H1R20_g11153</name>
</gene>
<dbReference type="InterPro" id="IPR059179">
    <property type="entry name" value="MLKL-like_MCAfunc"/>
</dbReference>
<keyword evidence="1" id="KW-0175">Coiled coil</keyword>
<dbReference type="OrthoDB" id="2995899at2759"/>
<feature type="region of interest" description="Disordered" evidence="2">
    <location>
        <begin position="397"/>
        <end position="427"/>
    </location>
</feature>
<feature type="coiled-coil region" evidence="1">
    <location>
        <begin position="46"/>
        <end position="95"/>
    </location>
</feature>
<proteinExistence type="predicted"/>
<evidence type="ECO:0000256" key="2">
    <source>
        <dbReference type="SAM" id="MobiDB-lite"/>
    </source>
</evidence>
<evidence type="ECO:0000313" key="3">
    <source>
        <dbReference type="EMBL" id="KAJ2925940.1"/>
    </source>
</evidence>
<evidence type="ECO:0000256" key="1">
    <source>
        <dbReference type="SAM" id="Coils"/>
    </source>
</evidence>
<reference evidence="3" key="1">
    <citation type="submission" date="2022-06" db="EMBL/GenBank/DDBJ databases">
        <title>Genome Sequence of Candolleomyces eurysporus.</title>
        <authorList>
            <person name="Buettner E."/>
        </authorList>
    </citation>
    <scope>NUCLEOTIDE SEQUENCE</scope>
    <source>
        <strain evidence="3">VTCC 930004</strain>
    </source>
</reference>
<organism evidence="3 4">
    <name type="scientific">Candolleomyces eurysporus</name>
    <dbReference type="NCBI Taxonomy" id="2828524"/>
    <lineage>
        <taxon>Eukaryota</taxon>
        <taxon>Fungi</taxon>
        <taxon>Dikarya</taxon>
        <taxon>Basidiomycota</taxon>
        <taxon>Agaricomycotina</taxon>
        <taxon>Agaricomycetes</taxon>
        <taxon>Agaricomycetidae</taxon>
        <taxon>Agaricales</taxon>
        <taxon>Agaricineae</taxon>
        <taxon>Psathyrellaceae</taxon>
        <taxon>Candolleomyces</taxon>
    </lineage>
</organism>
<comment type="caution">
    <text evidence="3">The sequence shown here is derived from an EMBL/GenBank/DDBJ whole genome shotgun (WGS) entry which is preliminary data.</text>
</comment>
<sequence length="560" mass="61481">MTLGNNPTLPSLKTIPLAGTPIKGALEALHKVLQLIEARYQVQEDAKELLSRIASLVNELSRYNGQPILHVEKLARNLKEAFEGLERLMQKKRRLRYRVIAASIKQWNSQIDQCLMESVFMMNVEMSISRPRELTIESITVIDPFGFAQVFPKPQQVDLLFLSQWILGQYDGNPELLSLLKGFLDRSAFEITLDNGSKPITVQPELLPHLKDGTRLVMSVVTFQIASLQQTTVPCPSCGKDIPVQVSVDISAVDRVLCPYCDGRVQTETTAAEGSADDRGDVAQGLSKYIRNIIVKLLLDSSTLSQPPEKPIDGIGTDQSLLMSPMSGSSAESSQASGEELAGGSYLPVYTNSFDSDSIIAPREDTYYMNTSYTISNIARTVVTLGLDHKSSDRFGDRGSDLFMSPMSGSSAESSQSPGEKLPGGSNMSIFPNETEFSMNSTTFRNPATIKSTSTFNAGPVRLNVHYHFNVHNQPIQTGIGSMIRQSPQSLEDMHPEISSDATEFNCMNSGSVTTIQNYYNDRLSYDAPKVPSVSISKSNVYAGVVHNHFNLSGSLVTRT</sequence>
<feature type="compositionally biased region" description="Low complexity" evidence="2">
    <location>
        <begin position="404"/>
        <end position="420"/>
    </location>
</feature>
<dbReference type="AlphaFoldDB" id="A0A9W8MBI1"/>
<evidence type="ECO:0000313" key="4">
    <source>
        <dbReference type="Proteomes" id="UP001140091"/>
    </source>
</evidence>
<accession>A0A9W8MBI1</accession>
<dbReference type="CDD" id="cd21037">
    <property type="entry name" value="MLKL_NTD"/>
    <property type="match status" value="1"/>
</dbReference>
<keyword evidence="4" id="KW-1185">Reference proteome</keyword>
<feature type="non-terminal residue" evidence="3">
    <location>
        <position position="560"/>
    </location>
</feature>
<dbReference type="Proteomes" id="UP001140091">
    <property type="component" value="Unassembled WGS sequence"/>
</dbReference>